<dbReference type="Gene3D" id="3.40.50.2300">
    <property type="match status" value="1"/>
</dbReference>
<dbReference type="PANTHER" id="PTHR43367:SF1">
    <property type="entry name" value="TWO-COMPONENT RESPONSE REGULATOR-LIKE APRR6-RELATED"/>
    <property type="match status" value="1"/>
</dbReference>
<dbReference type="InterPro" id="IPR008327">
    <property type="entry name" value="Sig_transdc_resp-reg_antiterm"/>
</dbReference>
<dbReference type="Pfam" id="PF03861">
    <property type="entry name" value="ANTAR"/>
    <property type="match status" value="1"/>
</dbReference>
<dbReference type="GO" id="GO:0003723">
    <property type="term" value="F:RNA binding"/>
    <property type="evidence" value="ECO:0007669"/>
    <property type="project" value="InterPro"/>
</dbReference>
<dbReference type="InterPro" id="IPR036388">
    <property type="entry name" value="WH-like_DNA-bd_sf"/>
</dbReference>
<feature type="domain" description="ANTAR" evidence="4">
    <location>
        <begin position="130"/>
        <end position="191"/>
    </location>
</feature>
<evidence type="ECO:0000256" key="1">
    <source>
        <dbReference type="PROSITE-ProRule" id="PRU00169"/>
    </source>
</evidence>
<dbReference type="SUPFAM" id="SSF52172">
    <property type="entry name" value="CheY-like"/>
    <property type="match status" value="1"/>
</dbReference>
<keyword evidence="2" id="KW-0175">Coiled coil</keyword>
<sequence>MPKTKFETIKVMLVDNDSGRSAILSQALLDHGYEVIARVEPGPNLLAKVAQIMPDMIVIDTESPDRDILESMYLLNEHNPLPVVMFADEDNETVILEAIKSGVSGYIVKGVDMERVKPIMSVAIARFREYQALKDELKQTKSELEQNKLIDKAKRLLMQQKGVTEQEAYEAIRKRSMDSNQKLYEVAETIISVLE</sequence>
<dbReference type="InterPro" id="IPR005561">
    <property type="entry name" value="ANTAR"/>
</dbReference>
<dbReference type="Gene3D" id="1.10.10.10">
    <property type="entry name" value="Winged helix-like DNA-binding domain superfamily/Winged helix DNA-binding domain"/>
    <property type="match status" value="1"/>
</dbReference>
<keyword evidence="1" id="KW-0597">Phosphoprotein</keyword>
<dbReference type="RefSeq" id="WP_029909676.1">
    <property type="nucleotide sequence ID" value="NZ_AP020335.1"/>
</dbReference>
<evidence type="ECO:0000313" key="6">
    <source>
        <dbReference type="Proteomes" id="UP000027341"/>
    </source>
</evidence>
<accession>A0A066ZZB8</accession>
<dbReference type="InterPro" id="IPR011006">
    <property type="entry name" value="CheY-like_superfamily"/>
</dbReference>
<name>A0A066ZZB8_HYDMR</name>
<dbReference type="Proteomes" id="UP000027341">
    <property type="component" value="Unassembled WGS sequence"/>
</dbReference>
<reference evidence="5 6" key="1">
    <citation type="submission" date="2014-04" db="EMBL/GenBank/DDBJ databases">
        <title>Draft genome sequence of Hydrogenovibrio marinus MH-110, a model organism for aerobic H2 metabolism.</title>
        <authorList>
            <person name="Cha H.J."/>
            <person name="Jo B.H."/>
            <person name="Hwang B.H."/>
        </authorList>
    </citation>
    <scope>NUCLEOTIDE SEQUENCE [LARGE SCALE GENOMIC DNA]</scope>
    <source>
        <strain evidence="5 6">MH-110</strain>
    </source>
</reference>
<comment type="caution">
    <text evidence="5">The sequence shown here is derived from an EMBL/GenBank/DDBJ whole genome shotgun (WGS) entry which is preliminary data.</text>
</comment>
<protein>
    <submittedName>
        <fullName evidence="5">Chemotaxis protein CheY</fullName>
    </submittedName>
</protein>
<dbReference type="PROSITE" id="PS50921">
    <property type="entry name" value="ANTAR"/>
    <property type="match status" value="1"/>
</dbReference>
<evidence type="ECO:0000313" key="5">
    <source>
        <dbReference type="EMBL" id="KDN95465.1"/>
    </source>
</evidence>
<dbReference type="AlphaFoldDB" id="A0A066ZZB8"/>
<dbReference type="SMART" id="SM00448">
    <property type="entry name" value="REC"/>
    <property type="match status" value="1"/>
</dbReference>
<gene>
    <name evidence="5" type="ORF">EI16_03965</name>
</gene>
<dbReference type="SMART" id="SM01012">
    <property type="entry name" value="ANTAR"/>
    <property type="match status" value="1"/>
</dbReference>
<evidence type="ECO:0000259" key="4">
    <source>
        <dbReference type="PROSITE" id="PS50921"/>
    </source>
</evidence>
<dbReference type="EMBL" id="JMIU01000001">
    <property type="protein sequence ID" value="KDN95465.1"/>
    <property type="molecule type" value="Genomic_DNA"/>
</dbReference>
<feature type="domain" description="Response regulatory" evidence="3">
    <location>
        <begin position="10"/>
        <end position="124"/>
    </location>
</feature>
<dbReference type="STRING" id="28885.EI16_03965"/>
<evidence type="ECO:0000256" key="2">
    <source>
        <dbReference type="SAM" id="Coils"/>
    </source>
</evidence>
<dbReference type="InterPro" id="IPR001789">
    <property type="entry name" value="Sig_transdc_resp-reg_receiver"/>
</dbReference>
<dbReference type="PIRSF" id="PIRSF036382">
    <property type="entry name" value="RR_antiterm"/>
    <property type="match status" value="1"/>
</dbReference>
<dbReference type="PANTHER" id="PTHR43367">
    <property type="match status" value="1"/>
</dbReference>
<dbReference type="PROSITE" id="PS50110">
    <property type="entry name" value="RESPONSE_REGULATORY"/>
    <property type="match status" value="1"/>
</dbReference>
<evidence type="ECO:0000259" key="3">
    <source>
        <dbReference type="PROSITE" id="PS50110"/>
    </source>
</evidence>
<keyword evidence="6" id="KW-1185">Reference proteome</keyword>
<dbReference type="GO" id="GO:0000160">
    <property type="term" value="P:phosphorelay signal transduction system"/>
    <property type="evidence" value="ECO:0007669"/>
    <property type="project" value="InterPro"/>
</dbReference>
<feature type="coiled-coil region" evidence="2">
    <location>
        <begin position="127"/>
        <end position="154"/>
    </location>
</feature>
<organism evidence="5 6">
    <name type="scientific">Hydrogenovibrio marinus</name>
    <dbReference type="NCBI Taxonomy" id="28885"/>
    <lineage>
        <taxon>Bacteria</taxon>
        <taxon>Pseudomonadati</taxon>
        <taxon>Pseudomonadota</taxon>
        <taxon>Gammaproteobacteria</taxon>
        <taxon>Thiotrichales</taxon>
        <taxon>Piscirickettsiaceae</taxon>
        <taxon>Hydrogenovibrio</taxon>
    </lineage>
</organism>
<dbReference type="Pfam" id="PF00072">
    <property type="entry name" value="Response_reg"/>
    <property type="match status" value="1"/>
</dbReference>
<proteinExistence type="predicted"/>
<feature type="modified residue" description="4-aspartylphosphate" evidence="1">
    <location>
        <position position="60"/>
    </location>
</feature>